<name>A0A3N4HNF0_ASCIM</name>
<feature type="region of interest" description="Disordered" evidence="1">
    <location>
        <begin position="102"/>
        <end position="138"/>
    </location>
</feature>
<organism evidence="2 3">
    <name type="scientific">Ascobolus immersus RN42</name>
    <dbReference type="NCBI Taxonomy" id="1160509"/>
    <lineage>
        <taxon>Eukaryota</taxon>
        <taxon>Fungi</taxon>
        <taxon>Dikarya</taxon>
        <taxon>Ascomycota</taxon>
        <taxon>Pezizomycotina</taxon>
        <taxon>Pezizomycetes</taxon>
        <taxon>Pezizales</taxon>
        <taxon>Ascobolaceae</taxon>
        <taxon>Ascobolus</taxon>
    </lineage>
</organism>
<protein>
    <submittedName>
        <fullName evidence="2">Uncharacterized protein</fullName>
    </submittedName>
</protein>
<gene>
    <name evidence="2" type="ORF">BJ508DRAFT_332736</name>
</gene>
<evidence type="ECO:0000256" key="1">
    <source>
        <dbReference type="SAM" id="MobiDB-lite"/>
    </source>
</evidence>
<sequence>MNSRYSSSSQNSTVTDSSASSLTSTDPNIDGMYRFLEGADPNMITWIWAGEDPAQPPTLIENVQAPVEQSASRSTELAEHLSIPGVIPGTRWPIDGGYAKKAQGPVDSAQPENNGEGVGQRRPFVAPTTRGGRRQGSNSGLFTYDDYLRTAEYQRQEDEKKRMALANNYSTLMYHYSANMYSANMVNIRTPYWV</sequence>
<feature type="compositionally biased region" description="Low complexity" evidence="1">
    <location>
        <begin position="1"/>
        <end position="25"/>
    </location>
</feature>
<feature type="region of interest" description="Disordered" evidence="1">
    <location>
        <begin position="1"/>
        <end position="27"/>
    </location>
</feature>
<accession>A0A3N4HNF0</accession>
<reference evidence="2 3" key="1">
    <citation type="journal article" date="2018" name="Nat. Ecol. Evol.">
        <title>Pezizomycetes genomes reveal the molecular basis of ectomycorrhizal truffle lifestyle.</title>
        <authorList>
            <person name="Murat C."/>
            <person name="Payen T."/>
            <person name="Noel B."/>
            <person name="Kuo A."/>
            <person name="Morin E."/>
            <person name="Chen J."/>
            <person name="Kohler A."/>
            <person name="Krizsan K."/>
            <person name="Balestrini R."/>
            <person name="Da Silva C."/>
            <person name="Montanini B."/>
            <person name="Hainaut M."/>
            <person name="Levati E."/>
            <person name="Barry K.W."/>
            <person name="Belfiori B."/>
            <person name="Cichocki N."/>
            <person name="Clum A."/>
            <person name="Dockter R.B."/>
            <person name="Fauchery L."/>
            <person name="Guy J."/>
            <person name="Iotti M."/>
            <person name="Le Tacon F."/>
            <person name="Lindquist E.A."/>
            <person name="Lipzen A."/>
            <person name="Malagnac F."/>
            <person name="Mello A."/>
            <person name="Molinier V."/>
            <person name="Miyauchi S."/>
            <person name="Poulain J."/>
            <person name="Riccioni C."/>
            <person name="Rubini A."/>
            <person name="Sitrit Y."/>
            <person name="Splivallo R."/>
            <person name="Traeger S."/>
            <person name="Wang M."/>
            <person name="Zifcakova L."/>
            <person name="Wipf D."/>
            <person name="Zambonelli A."/>
            <person name="Paolocci F."/>
            <person name="Nowrousian M."/>
            <person name="Ottonello S."/>
            <person name="Baldrian P."/>
            <person name="Spatafora J.W."/>
            <person name="Henrissat B."/>
            <person name="Nagy L.G."/>
            <person name="Aury J.M."/>
            <person name="Wincker P."/>
            <person name="Grigoriev I.V."/>
            <person name="Bonfante P."/>
            <person name="Martin F.M."/>
        </authorList>
    </citation>
    <scope>NUCLEOTIDE SEQUENCE [LARGE SCALE GENOMIC DNA]</scope>
    <source>
        <strain evidence="2 3">RN42</strain>
    </source>
</reference>
<proteinExistence type="predicted"/>
<keyword evidence="3" id="KW-1185">Reference proteome</keyword>
<dbReference type="EMBL" id="ML119780">
    <property type="protein sequence ID" value="RPA74797.1"/>
    <property type="molecule type" value="Genomic_DNA"/>
</dbReference>
<dbReference type="AlphaFoldDB" id="A0A3N4HNF0"/>
<dbReference type="Proteomes" id="UP000275078">
    <property type="component" value="Unassembled WGS sequence"/>
</dbReference>
<evidence type="ECO:0000313" key="2">
    <source>
        <dbReference type="EMBL" id="RPA74797.1"/>
    </source>
</evidence>
<evidence type="ECO:0000313" key="3">
    <source>
        <dbReference type="Proteomes" id="UP000275078"/>
    </source>
</evidence>